<evidence type="ECO:0000256" key="12">
    <source>
        <dbReference type="SAM" id="MobiDB-lite"/>
    </source>
</evidence>
<proteinExistence type="predicted"/>
<dbReference type="GO" id="GO:0005789">
    <property type="term" value="C:endoplasmic reticulum membrane"/>
    <property type="evidence" value="ECO:0007669"/>
    <property type="project" value="TreeGrafter"/>
</dbReference>
<dbReference type="STRING" id="40998.A0A2P7ZAZ5"/>
<feature type="region of interest" description="Disordered" evidence="12">
    <location>
        <begin position="233"/>
        <end position="253"/>
    </location>
</feature>
<dbReference type="GO" id="GO:0030148">
    <property type="term" value="P:sphingolipid biosynthetic process"/>
    <property type="evidence" value="ECO:0007669"/>
    <property type="project" value="InterPro"/>
</dbReference>
<evidence type="ECO:0000256" key="11">
    <source>
        <dbReference type="ARBA" id="ARBA00048930"/>
    </source>
</evidence>
<dbReference type="Pfam" id="PF00106">
    <property type="entry name" value="adh_short"/>
    <property type="match status" value="1"/>
</dbReference>
<comment type="function">
    <text evidence="10">Catalyzes the reduction of 3'-oxosphinganine (3-ketodihydrosphingosine/KDS) to sphinganine (dihydrosphingosine/DHS), the second step of de novo sphingolipid biosynthesis.</text>
</comment>
<evidence type="ECO:0000256" key="1">
    <source>
        <dbReference type="ARBA" id="ARBA00004240"/>
    </source>
</evidence>
<sequence>MIPVPLNAYVISTLAAILAVFIYVASDVMGLFPSKNKFPVEGRTVVLTGGSQGMGKGLGKLLAQKGANLIIVARNKEKLEAALKEISAEAKSPTQRFHYISADVTIPDENTRVLTEATAWNNDQPPDIVWANAGSAHPHLFADTPITTLRSQMDINYWGAAYLSHAALNLFLSPRSSPSSSSATSSSPRHIIMTSSAAAFVGLAGYAPYSPCKAAMRNLADALRNEVNLYNGARRQSPHPQLPSPSSPSHTTRISDRDIQIHIVLPGTILSPGFEQENKVKHPVTRILEEDDPVQTEEQVALAAIRGLEQGKFMVTTQWLVGLLRAGMLGGSPRENVVVDTIFAWVVSLVWLFMGPDLERKVWDFGRKNGVGGGEGR</sequence>
<dbReference type="OrthoDB" id="10267115at2759"/>
<dbReference type="EC" id="1.1.1.102" evidence="9"/>
<dbReference type="SUPFAM" id="SSF51735">
    <property type="entry name" value="NAD(P)-binding Rossmann-fold domains"/>
    <property type="match status" value="1"/>
</dbReference>
<dbReference type="CDD" id="cd08939">
    <property type="entry name" value="KDSR-like_SDR_c"/>
    <property type="match status" value="1"/>
</dbReference>
<dbReference type="PRINTS" id="PR00081">
    <property type="entry name" value="GDHRDH"/>
</dbReference>
<evidence type="ECO:0000256" key="2">
    <source>
        <dbReference type="ARBA" id="ARBA00004760"/>
    </source>
</evidence>
<dbReference type="Proteomes" id="UP000243723">
    <property type="component" value="Unassembled WGS sequence"/>
</dbReference>
<comment type="subcellular location">
    <subcellularLocation>
        <location evidence="1">Endoplasmic reticulum</location>
    </subcellularLocation>
</comment>
<organism evidence="14 15">
    <name type="scientific">Elsinoe australis</name>
    <dbReference type="NCBI Taxonomy" id="40998"/>
    <lineage>
        <taxon>Eukaryota</taxon>
        <taxon>Fungi</taxon>
        <taxon>Dikarya</taxon>
        <taxon>Ascomycota</taxon>
        <taxon>Pezizomycotina</taxon>
        <taxon>Dothideomycetes</taxon>
        <taxon>Dothideomycetidae</taxon>
        <taxon>Myriangiales</taxon>
        <taxon>Elsinoaceae</taxon>
        <taxon>Elsinoe</taxon>
    </lineage>
</organism>
<keyword evidence="13" id="KW-1133">Transmembrane helix</keyword>
<evidence type="ECO:0000256" key="3">
    <source>
        <dbReference type="ARBA" id="ARBA00004991"/>
    </source>
</evidence>
<dbReference type="InterPro" id="IPR045022">
    <property type="entry name" value="KDSR-like"/>
</dbReference>
<evidence type="ECO:0000313" key="14">
    <source>
        <dbReference type="EMBL" id="PSK45371.1"/>
    </source>
</evidence>
<keyword evidence="13" id="KW-0812">Transmembrane</keyword>
<evidence type="ECO:0000256" key="8">
    <source>
        <dbReference type="ARBA" id="ARBA00023098"/>
    </source>
</evidence>
<dbReference type="EMBL" id="NHZQ01000251">
    <property type="protein sequence ID" value="PSK45371.1"/>
    <property type="molecule type" value="Genomic_DNA"/>
</dbReference>
<keyword evidence="7" id="KW-0560">Oxidoreductase</keyword>
<evidence type="ECO:0000256" key="13">
    <source>
        <dbReference type="SAM" id="Phobius"/>
    </source>
</evidence>
<dbReference type="InterPro" id="IPR002347">
    <property type="entry name" value="SDR_fam"/>
</dbReference>
<dbReference type="GO" id="GO:0047560">
    <property type="term" value="F:3-dehydrosphinganine reductase activity"/>
    <property type="evidence" value="ECO:0007669"/>
    <property type="project" value="UniProtKB-EC"/>
</dbReference>
<evidence type="ECO:0000256" key="4">
    <source>
        <dbReference type="ARBA" id="ARBA00022824"/>
    </source>
</evidence>
<dbReference type="GO" id="GO:0006666">
    <property type="term" value="P:3-keto-sphinganine metabolic process"/>
    <property type="evidence" value="ECO:0007669"/>
    <property type="project" value="InterPro"/>
</dbReference>
<evidence type="ECO:0000313" key="15">
    <source>
        <dbReference type="Proteomes" id="UP000243723"/>
    </source>
</evidence>
<dbReference type="Gene3D" id="3.40.50.720">
    <property type="entry name" value="NAD(P)-binding Rossmann-like Domain"/>
    <property type="match status" value="1"/>
</dbReference>
<comment type="catalytic activity">
    <reaction evidence="11">
        <text>sphinganine + NADP(+) = 3-oxosphinganine + NADPH + H(+)</text>
        <dbReference type="Rhea" id="RHEA:22640"/>
        <dbReference type="ChEBI" id="CHEBI:15378"/>
        <dbReference type="ChEBI" id="CHEBI:57783"/>
        <dbReference type="ChEBI" id="CHEBI:57817"/>
        <dbReference type="ChEBI" id="CHEBI:58299"/>
        <dbReference type="ChEBI" id="CHEBI:58349"/>
        <dbReference type="EC" id="1.1.1.102"/>
    </reaction>
    <physiologicalReaction direction="right-to-left" evidence="11">
        <dbReference type="Rhea" id="RHEA:22642"/>
    </physiologicalReaction>
</comment>
<accession>A0A2P7ZAZ5</accession>
<keyword evidence="8" id="KW-0443">Lipid metabolism</keyword>
<keyword evidence="13" id="KW-0472">Membrane</keyword>
<dbReference type="AlphaFoldDB" id="A0A2P7ZAZ5"/>
<name>A0A2P7ZAZ5_9PEZI</name>
<reference evidence="14 15" key="1">
    <citation type="submission" date="2017-05" db="EMBL/GenBank/DDBJ databases">
        <title>Draft genome sequence of Elsinoe australis.</title>
        <authorList>
            <person name="Cheng Q."/>
        </authorList>
    </citation>
    <scope>NUCLEOTIDE SEQUENCE [LARGE SCALE GENOMIC DNA]</scope>
    <source>
        <strain evidence="14 15">NL1</strain>
    </source>
</reference>
<evidence type="ECO:0000256" key="6">
    <source>
        <dbReference type="ARBA" id="ARBA00022919"/>
    </source>
</evidence>
<gene>
    <name evidence="14" type="ORF">B9Z65_2511</name>
</gene>
<feature type="transmembrane region" description="Helical" evidence="13">
    <location>
        <begin position="6"/>
        <end position="25"/>
    </location>
</feature>
<comment type="caution">
    <text evidence="14">The sequence shown here is derived from an EMBL/GenBank/DDBJ whole genome shotgun (WGS) entry which is preliminary data.</text>
</comment>
<comment type="pathway">
    <text evidence="3">Sphingolipid metabolism.</text>
</comment>
<evidence type="ECO:0000256" key="5">
    <source>
        <dbReference type="ARBA" id="ARBA00022857"/>
    </source>
</evidence>
<evidence type="ECO:0000256" key="9">
    <source>
        <dbReference type="ARBA" id="ARBA00026112"/>
    </source>
</evidence>
<protein>
    <recommendedName>
        <fullName evidence="9">3-dehydrosphinganine reductase</fullName>
        <ecNumber evidence="9">1.1.1.102</ecNumber>
    </recommendedName>
</protein>
<keyword evidence="4" id="KW-0256">Endoplasmic reticulum</keyword>
<dbReference type="PANTHER" id="PTHR43550">
    <property type="entry name" value="3-KETODIHYDROSPHINGOSINE REDUCTASE"/>
    <property type="match status" value="1"/>
</dbReference>
<dbReference type="InterPro" id="IPR036291">
    <property type="entry name" value="NAD(P)-bd_dom_sf"/>
</dbReference>
<evidence type="ECO:0000256" key="7">
    <source>
        <dbReference type="ARBA" id="ARBA00023002"/>
    </source>
</evidence>
<comment type="pathway">
    <text evidence="2">Lipid metabolism; sphingolipid metabolism.</text>
</comment>
<evidence type="ECO:0000256" key="10">
    <source>
        <dbReference type="ARBA" id="ARBA00044737"/>
    </source>
</evidence>
<dbReference type="PANTHER" id="PTHR43550:SF3">
    <property type="entry name" value="3-KETODIHYDROSPHINGOSINE REDUCTASE"/>
    <property type="match status" value="1"/>
</dbReference>
<keyword evidence="5" id="KW-0521">NADP</keyword>
<keyword evidence="15" id="KW-1185">Reference proteome</keyword>
<keyword evidence="6" id="KW-0746">Sphingolipid metabolism</keyword>